<dbReference type="SUPFAM" id="SSF48425">
    <property type="entry name" value="Sec7 domain"/>
    <property type="match status" value="1"/>
</dbReference>
<dbReference type="EMBL" id="JAAWVN010014659">
    <property type="protein sequence ID" value="MBN3291996.1"/>
    <property type="molecule type" value="Genomic_DNA"/>
</dbReference>
<evidence type="ECO:0000256" key="2">
    <source>
        <dbReference type="SAM" id="MobiDB-lite"/>
    </source>
</evidence>
<evidence type="ECO:0000313" key="5">
    <source>
        <dbReference type="EMBL" id="MBN3291996.1"/>
    </source>
</evidence>
<dbReference type="PANTHER" id="PTHR10663">
    <property type="entry name" value="GUANYL-NUCLEOTIDE EXCHANGE FACTOR"/>
    <property type="match status" value="1"/>
</dbReference>
<evidence type="ECO:0000256" key="1">
    <source>
        <dbReference type="ARBA" id="ARBA00004632"/>
    </source>
</evidence>
<reference evidence="5" key="1">
    <citation type="journal article" date="2021" name="Cell">
        <title>Tracing the genetic footprints of vertebrate landing in non-teleost ray-finned fishes.</title>
        <authorList>
            <person name="Bi X."/>
            <person name="Wang K."/>
            <person name="Yang L."/>
            <person name="Pan H."/>
            <person name="Jiang H."/>
            <person name="Wei Q."/>
            <person name="Fang M."/>
            <person name="Yu H."/>
            <person name="Zhu C."/>
            <person name="Cai Y."/>
            <person name="He Y."/>
            <person name="Gan X."/>
            <person name="Zeng H."/>
            <person name="Yu D."/>
            <person name="Zhu Y."/>
            <person name="Jiang H."/>
            <person name="Qiu Q."/>
            <person name="Yang H."/>
            <person name="Zhang Y.E."/>
            <person name="Wang W."/>
            <person name="Zhu M."/>
            <person name="He S."/>
            <person name="Zhang G."/>
        </authorList>
    </citation>
    <scope>NUCLEOTIDE SEQUENCE</scope>
    <source>
        <strain evidence="5">Bchr_001</strain>
    </source>
</reference>
<dbReference type="InterPro" id="IPR011993">
    <property type="entry name" value="PH-like_dom_sf"/>
</dbReference>
<gene>
    <name evidence="5" type="primary">Psd3_1</name>
    <name evidence="5" type="ORF">GTO92_0001383</name>
</gene>
<dbReference type="InterPro" id="IPR000904">
    <property type="entry name" value="Sec7_dom"/>
</dbReference>
<dbReference type="InterPro" id="IPR001849">
    <property type="entry name" value="PH_domain"/>
</dbReference>
<feature type="domain" description="SEC7" evidence="4">
    <location>
        <begin position="550"/>
        <end position="734"/>
    </location>
</feature>
<feature type="compositionally biased region" description="Basic and acidic residues" evidence="2">
    <location>
        <begin position="1029"/>
        <end position="1038"/>
    </location>
</feature>
<dbReference type="CDD" id="cd00171">
    <property type="entry name" value="Sec7"/>
    <property type="match status" value="1"/>
</dbReference>
<protein>
    <submittedName>
        <fullName evidence="5">PSD3 protein</fullName>
    </submittedName>
</protein>
<dbReference type="SMART" id="SM00233">
    <property type="entry name" value="PH"/>
    <property type="match status" value="1"/>
</dbReference>
<name>A0ABS2Z184_POLSE</name>
<dbReference type="CDD" id="cd13295">
    <property type="entry name" value="PH_EFA6"/>
    <property type="match status" value="1"/>
</dbReference>
<dbReference type="InterPro" id="IPR041681">
    <property type="entry name" value="PH_9"/>
</dbReference>
<feature type="region of interest" description="Disordered" evidence="2">
    <location>
        <begin position="996"/>
        <end position="1048"/>
    </location>
</feature>
<sequence length="1048" mass="118421">MEESTDGAETFVRVNSTSPHAKNTAKAKYEFLFGKNEEEKLSNSEPTGNSHTLQDDSSTSINTSYEYDAAEQTFETPPNLPKGTTNVNGCVCLIDEQADANLDLDPSEMTHSVLLVNDLDNNQSVFANEDVQIQPEYEIDKESRSHQFENKLEEITAHSQLQTEVLTKDTVSEDSAAIVEKEPQTVREINQDKEMDISSQEKLTERPISAEFLLKNEAVVPFEEKACELIEKDIRAPIWTFEEDRQEFEELAEESSKILAEIPGIFSAFLGGAQIKEKTNKRIRFMGNKNETLGTQNEVAEEQGTSAVFELENQQNTETTNVSSTMSQEKYEHKDVSEQSKLSTFSAVSSAPQIVIEEDDVFANSSENGALSSESDLASEICKGRPLDEKDDEENLLQGTLSEDTTDVFSSQFENILESQHSKVTLYCSMDSLDALSSADESETHFSFDLPLTPMIQQRIKENNDFLENSLHVGPQEILRVATNKRKGKEYLEITSSFLEVRTSSSVSSSKSDDTIKRTSLEPFANGIREDDSTNRRDLHDLSNCSSDAGLKDMFLDSDSEMGSTERLRGSTDTLNNSNKCDLEAARRLAKRLYKLEGFRRSDVAKHLGKNNVFSKLVAEEYLTFFDFTGMTLDQSLRRFLKAFALMGETQERERILMHFSNRYYQCNPGTFSTQDGVHCLTCALMLLNTDLHGHNIGKKMTCQEFITNLDGFNDGQDFPRDLLKALYNSIKNEKLEWAIDEDELKKSLSELAENKSDNAHMKTISRIGSGSNPFIDITYDPNAAVYKTGFLTRKIHADMDGKKTPRGKRGWKTFYAVLKGMILYLQKGEYKPEKALSEEDLKNAISIHHALAIKATDYEKRPNVLKLKTADWRVFLFQAQSAEEMEVWIRKINSVAAMFSAPSFPAAIGSQRKFSRPLLPATTTKMSQEEQLKSHEAKLKHISTELAEHRSYPPDKKVKAKEIDEYRLKEHYLEFEENRYETYVKLLKEGVKELLPSKESDGSGLKKSYSSPSLNQESSPANAKVKRNISERKDCRPEAPNSKQKIT</sequence>
<evidence type="ECO:0000313" key="6">
    <source>
        <dbReference type="Proteomes" id="UP001166052"/>
    </source>
</evidence>
<dbReference type="Gene3D" id="2.30.29.30">
    <property type="entry name" value="Pleckstrin-homology domain (PH domain)/Phosphotyrosine-binding domain (PTB)"/>
    <property type="match status" value="1"/>
</dbReference>
<dbReference type="Pfam" id="PF01369">
    <property type="entry name" value="Sec7"/>
    <property type="match status" value="1"/>
</dbReference>
<dbReference type="Gene3D" id="1.10.1000.11">
    <property type="entry name" value="Arf Nucleotide-binding Site Opener,domain 2"/>
    <property type="match status" value="1"/>
</dbReference>
<dbReference type="SMART" id="SM00222">
    <property type="entry name" value="Sec7"/>
    <property type="match status" value="1"/>
</dbReference>
<dbReference type="Pfam" id="PF15410">
    <property type="entry name" value="PH_9"/>
    <property type="match status" value="1"/>
</dbReference>
<feature type="compositionally biased region" description="Polar residues" evidence="2">
    <location>
        <begin position="43"/>
        <end position="59"/>
    </location>
</feature>
<feature type="region of interest" description="Disordered" evidence="2">
    <location>
        <begin position="37"/>
        <end position="59"/>
    </location>
</feature>
<dbReference type="PANTHER" id="PTHR10663:SF337">
    <property type="entry name" value="PH AND SEC7 DOMAIN-CONTAINING PROTEIN 3"/>
    <property type="match status" value="1"/>
</dbReference>
<comment type="subcellular location">
    <subcellularLocation>
        <location evidence="1">Cell projection</location>
        <location evidence="1">Ruffle membrane</location>
    </subcellularLocation>
</comment>
<dbReference type="InterPro" id="IPR023394">
    <property type="entry name" value="Sec7_C_sf"/>
</dbReference>
<feature type="compositionally biased region" description="Polar residues" evidence="2">
    <location>
        <begin position="1009"/>
        <end position="1022"/>
    </location>
</feature>
<proteinExistence type="predicted"/>
<dbReference type="PROSITE" id="PS50190">
    <property type="entry name" value="SEC7"/>
    <property type="match status" value="1"/>
</dbReference>
<comment type="caution">
    <text evidence="5">The sequence shown here is derived from an EMBL/GenBank/DDBJ whole genome shotgun (WGS) entry which is preliminary data.</text>
</comment>
<accession>A0ABS2Z184</accession>
<dbReference type="PROSITE" id="PS50003">
    <property type="entry name" value="PH_DOMAIN"/>
    <property type="match status" value="1"/>
</dbReference>
<keyword evidence="6" id="KW-1185">Reference proteome</keyword>
<feature type="non-terminal residue" evidence="5">
    <location>
        <position position="1"/>
    </location>
</feature>
<dbReference type="SUPFAM" id="SSF50729">
    <property type="entry name" value="PH domain-like"/>
    <property type="match status" value="1"/>
</dbReference>
<dbReference type="Proteomes" id="UP001166052">
    <property type="component" value="Unassembled WGS sequence"/>
</dbReference>
<feature type="region of interest" description="Disordered" evidence="2">
    <location>
        <begin position="1"/>
        <end position="22"/>
    </location>
</feature>
<feature type="non-terminal residue" evidence="5">
    <location>
        <position position="1048"/>
    </location>
</feature>
<evidence type="ECO:0000259" key="4">
    <source>
        <dbReference type="PROSITE" id="PS50190"/>
    </source>
</evidence>
<evidence type="ECO:0000259" key="3">
    <source>
        <dbReference type="PROSITE" id="PS50003"/>
    </source>
</evidence>
<dbReference type="InterPro" id="IPR035999">
    <property type="entry name" value="Sec7_dom_sf"/>
</dbReference>
<feature type="domain" description="PH" evidence="3">
    <location>
        <begin position="785"/>
        <end position="898"/>
    </location>
</feature>
<organism evidence="5 6">
    <name type="scientific">Polypterus senegalus</name>
    <name type="common">Senegal bichir</name>
    <dbReference type="NCBI Taxonomy" id="55291"/>
    <lineage>
        <taxon>Eukaryota</taxon>
        <taxon>Metazoa</taxon>
        <taxon>Chordata</taxon>
        <taxon>Craniata</taxon>
        <taxon>Vertebrata</taxon>
        <taxon>Euteleostomi</taxon>
        <taxon>Actinopterygii</taxon>
        <taxon>Polypteriformes</taxon>
        <taxon>Polypteridae</taxon>
        <taxon>Polypterus</taxon>
    </lineage>
</organism>